<gene>
    <name evidence="1" type="ORF">Lalb_Chr15g0082011</name>
</gene>
<accession>A0A6A4P9T9</accession>
<name>A0A6A4P9T9_LUPAL</name>
<protein>
    <recommendedName>
        <fullName evidence="3">RNA-directed DNA polymerase</fullName>
    </recommendedName>
</protein>
<reference evidence="2" key="1">
    <citation type="journal article" date="2020" name="Nat. Commun.">
        <title>Genome sequence of the cluster root forming white lupin.</title>
        <authorList>
            <person name="Hufnagel B."/>
            <person name="Marques A."/>
            <person name="Soriano A."/>
            <person name="Marques L."/>
            <person name="Divol F."/>
            <person name="Doumas P."/>
            <person name="Sallet E."/>
            <person name="Mancinotti D."/>
            <person name="Carrere S."/>
            <person name="Marande W."/>
            <person name="Arribat S."/>
            <person name="Keller J."/>
            <person name="Huneau C."/>
            <person name="Blein T."/>
            <person name="Aime D."/>
            <person name="Laguerre M."/>
            <person name="Taylor J."/>
            <person name="Schubert V."/>
            <person name="Nelson M."/>
            <person name="Geu-Flores F."/>
            <person name="Crespi M."/>
            <person name="Gallardo-Guerrero K."/>
            <person name="Delaux P.-M."/>
            <person name="Salse J."/>
            <person name="Berges H."/>
            <person name="Guyot R."/>
            <person name="Gouzy J."/>
            <person name="Peret B."/>
        </authorList>
    </citation>
    <scope>NUCLEOTIDE SEQUENCE [LARGE SCALE GENOMIC DNA]</scope>
    <source>
        <strain evidence="2">cv. Amiga</strain>
    </source>
</reference>
<evidence type="ECO:0000313" key="1">
    <source>
        <dbReference type="EMBL" id="KAE9598531.1"/>
    </source>
</evidence>
<evidence type="ECO:0000313" key="2">
    <source>
        <dbReference type="Proteomes" id="UP000447434"/>
    </source>
</evidence>
<evidence type="ECO:0008006" key="3">
    <source>
        <dbReference type="Google" id="ProtNLM"/>
    </source>
</evidence>
<sequence length="68" mass="7876">MVKGCSLSQEDISLFQDPLLYRQLVGRLLYLTNTRPNISFVVHQLSQFIASPTVNHHKALTRVLRFYT</sequence>
<keyword evidence="2" id="KW-1185">Reference proteome</keyword>
<dbReference type="EMBL" id="WOCE01000015">
    <property type="protein sequence ID" value="KAE9598531.1"/>
    <property type="molecule type" value="Genomic_DNA"/>
</dbReference>
<dbReference type="Proteomes" id="UP000447434">
    <property type="component" value="Chromosome 15"/>
</dbReference>
<organism evidence="1 2">
    <name type="scientific">Lupinus albus</name>
    <name type="common">White lupine</name>
    <name type="synonym">Lupinus termis</name>
    <dbReference type="NCBI Taxonomy" id="3870"/>
    <lineage>
        <taxon>Eukaryota</taxon>
        <taxon>Viridiplantae</taxon>
        <taxon>Streptophyta</taxon>
        <taxon>Embryophyta</taxon>
        <taxon>Tracheophyta</taxon>
        <taxon>Spermatophyta</taxon>
        <taxon>Magnoliopsida</taxon>
        <taxon>eudicotyledons</taxon>
        <taxon>Gunneridae</taxon>
        <taxon>Pentapetalae</taxon>
        <taxon>rosids</taxon>
        <taxon>fabids</taxon>
        <taxon>Fabales</taxon>
        <taxon>Fabaceae</taxon>
        <taxon>Papilionoideae</taxon>
        <taxon>50 kb inversion clade</taxon>
        <taxon>genistoids sensu lato</taxon>
        <taxon>core genistoids</taxon>
        <taxon>Genisteae</taxon>
        <taxon>Lupinus</taxon>
    </lineage>
</organism>
<proteinExistence type="predicted"/>
<dbReference type="PANTHER" id="PTHR11439:SF498">
    <property type="entry name" value="DNAK FAMILY PROTEIN"/>
    <property type="match status" value="1"/>
</dbReference>
<dbReference type="AlphaFoldDB" id="A0A6A4P9T9"/>
<dbReference type="OrthoDB" id="1435958at2759"/>
<dbReference type="PANTHER" id="PTHR11439">
    <property type="entry name" value="GAG-POL-RELATED RETROTRANSPOSON"/>
    <property type="match status" value="1"/>
</dbReference>
<comment type="caution">
    <text evidence="1">The sequence shown here is derived from an EMBL/GenBank/DDBJ whole genome shotgun (WGS) entry which is preliminary data.</text>
</comment>